<comment type="similarity">
    <text evidence="5">Belongs to the ABC-2 integral membrane protein family.</text>
</comment>
<accession>A0A6N7XKG5</accession>
<dbReference type="Pfam" id="PF12698">
    <property type="entry name" value="ABC2_membrane_3"/>
    <property type="match status" value="1"/>
</dbReference>
<dbReference type="InterPro" id="IPR013525">
    <property type="entry name" value="ABC2_TM"/>
</dbReference>
<organism evidence="7 8">
    <name type="scientific">Tissierella pigra</name>
    <dbReference type="NCBI Taxonomy" id="2607614"/>
    <lineage>
        <taxon>Bacteria</taxon>
        <taxon>Bacillati</taxon>
        <taxon>Bacillota</taxon>
        <taxon>Tissierellia</taxon>
        <taxon>Tissierellales</taxon>
        <taxon>Tissierellaceae</taxon>
        <taxon>Tissierella</taxon>
    </lineage>
</organism>
<evidence type="ECO:0000256" key="1">
    <source>
        <dbReference type="ARBA" id="ARBA00004141"/>
    </source>
</evidence>
<feature type="transmembrane region" description="Helical" evidence="5">
    <location>
        <begin position="266"/>
        <end position="285"/>
    </location>
</feature>
<comment type="caution">
    <text evidence="7">The sequence shown here is derived from an EMBL/GenBank/DDBJ whole genome shotgun (WGS) entry which is preliminary data.</text>
</comment>
<dbReference type="GO" id="GO:0043190">
    <property type="term" value="C:ATP-binding cassette (ABC) transporter complex"/>
    <property type="evidence" value="ECO:0007669"/>
    <property type="project" value="InterPro"/>
</dbReference>
<keyword evidence="4 5" id="KW-0472">Membrane</keyword>
<dbReference type="InterPro" id="IPR052902">
    <property type="entry name" value="ABC-2_transporter"/>
</dbReference>
<evidence type="ECO:0000256" key="5">
    <source>
        <dbReference type="RuleBase" id="RU361157"/>
    </source>
</evidence>
<feature type="transmembrane region" description="Helical" evidence="5">
    <location>
        <begin position="21"/>
        <end position="39"/>
    </location>
</feature>
<keyword evidence="3 5" id="KW-1133">Transmembrane helix</keyword>
<feature type="transmembrane region" description="Helical" evidence="5">
    <location>
        <begin position="201"/>
        <end position="221"/>
    </location>
</feature>
<dbReference type="InterPro" id="IPR000412">
    <property type="entry name" value="ABC_2_transport"/>
</dbReference>
<feature type="transmembrane region" description="Helical" evidence="5">
    <location>
        <begin position="236"/>
        <end position="259"/>
    </location>
</feature>
<dbReference type="PROSITE" id="PS51012">
    <property type="entry name" value="ABC_TM2"/>
    <property type="match status" value="1"/>
</dbReference>
<dbReference type="RefSeq" id="WP_154439686.1">
    <property type="nucleotide sequence ID" value="NZ_VUNQ01000012.1"/>
</dbReference>
<dbReference type="Proteomes" id="UP000469523">
    <property type="component" value="Unassembled WGS sequence"/>
</dbReference>
<evidence type="ECO:0000256" key="3">
    <source>
        <dbReference type="ARBA" id="ARBA00022989"/>
    </source>
</evidence>
<dbReference type="GO" id="GO:0140359">
    <property type="term" value="F:ABC-type transporter activity"/>
    <property type="evidence" value="ECO:0007669"/>
    <property type="project" value="InterPro"/>
</dbReference>
<keyword evidence="8" id="KW-1185">Reference proteome</keyword>
<dbReference type="PRINTS" id="PR00164">
    <property type="entry name" value="ABC2TRNSPORT"/>
</dbReference>
<feature type="transmembrane region" description="Helical" evidence="5">
    <location>
        <begin position="159"/>
        <end position="180"/>
    </location>
</feature>
<evidence type="ECO:0000313" key="7">
    <source>
        <dbReference type="EMBL" id="MSU01272.1"/>
    </source>
</evidence>
<comment type="subcellular location">
    <subcellularLocation>
        <location evidence="5">Cell membrane</location>
        <topology evidence="5">Multi-pass membrane protein</topology>
    </subcellularLocation>
    <subcellularLocation>
        <location evidence="1">Membrane</location>
        <topology evidence="1">Multi-pass membrane protein</topology>
    </subcellularLocation>
</comment>
<dbReference type="InterPro" id="IPR047817">
    <property type="entry name" value="ABC2_TM_bact-type"/>
</dbReference>
<feature type="transmembrane region" description="Helical" evidence="5">
    <location>
        <begin position="323"/>
        <end position="341"/>
    </location>
</feature>
<keyword evidence="5" id="KW-1003">Cell membrane</keyword>
<reference evidence="7 8" key="1">
    <citation type="submission" date="2019-09" db="EMBL/GenBank/DDBJ databases">
        <title>In-depth cultivation of the pig gut microbiome towards novel bacterial diversity and tailored functional studies.</title>
        <authorList>
            <person name="Wylensek D."/>
            <person name="Hitch T.C.A."/>
            <person name="Clavel T."/>
        </authorList>
    </citation>
    <scope>NUCLEOTIDE SEQUENCE [LARGE SCALE GENOMIC DNA]</scope>
    <source>
        <strain evidence="7 8">WCA3-693-APC-4?</strain>
    </source>
</reference>
<dbReference type="PANTHER" id="PTHR43027">
    <property type="entry name" value="DOXORUBICIN RESISTANCE ABC TRANSPORTER PERMEASE PROTEIN DRRC-RELATED"/>
    <property type="match status" value="1"/>
</dbReference>
<name>A0A6N7XKG5_9FIRM</name>
<gene>
    <name evidence="7" type="ORF">FYJ83_07310</name>
</gene>
<evidence type="ECO:0000259" key="6">
    <source>
        <dbReference type="PROSITE" id="PS51012"/>
    </source>
</evidence>
<sequence>MNNIFKNTWMIFIRNKEYISTIVVAPVIMLLVFSFILSFQSKVNIAIINQDHSEIGSMVEHTLNNTDLFHIIAMDLDEVNQSIIHNKIEFAVVIKSNGESIDLTKEKPIEIIKAKDSKLADYMETILNNNINAKCNNRVHDFEIRKNEVPKKGVPINNALGMVIFKMIGSCSLLAGLIIAEKRNGILNRIYMSKTKMSAYLFGRGSAFFMNLVLFIFVYFITSKIFKFDFAMKNPFNLIVVFSVLAIFTIAFGLVLSAFINDENHVWNFSVLVLLPSSILSGALFPYDAMPKTMQTIGALLPQRWIILAIETLQKGGSLVDTIVPLASVLVLSILLFIIAVNKINSLVL</sequence>
<feature type="domain" description="ABC transmembrane type-2" evidence="6">
    <location>
        <begin position="120"/>
        <end position="347"/>
    </location>
</feature>
<dbReference type="EMBL" id="VUNQ01000012">
    <property type="protein sequence ID" value="MSU01272.1"/>
    <property type="molecule type" value="Genomic_DNA"/>
</dbReference>
<evidence type="ECO:0000313" key="8">
    <source>
        <dbReference type="Proteomes" id="UP000469523"/>
    </source>
</evidence>
<evidence type="ECO:0000256" key="4">
    <source>
        <dbReference type="ARBA" id="ARBA00023136"/>
    </source>
</evidence>
<dbReference type="AlphaFoldDB" id="A0A6N7XKG5"/>
<keyword evidence="2 5" id="KW-0812">Transmembrane</keyword>
<proteinExistence type="inferred from homology"/>
<protein>
    <recommendedName>
        <fullName evidence="5">Transport permease protein</fullName>
    </recommendedName>
</protein>
<keyword evidence="5" id="KW-0813">Transport</keyword>
<evidence type="ECO:0000256" key="2">
    <source>
        <dbReference type="ARBA" id="ARBA00022692"/>
    </source>
</evidence>
<dbReference type="Gene3D" id="3.40.1710.10">
    <property type="entry name" value="abc type-2 transporter like domain"/>
    <property type="match status" value="1"/>
</dbReference>
<dbReference type="PANTHER" id="PTHR43027:SF1">
    <property type="entry name" value="DOXORUBICIN RESISTANCE ABC TRANSPORTER PERMEASE PROTEIN DRRC-RELATED"/>
    <property type="match status" value="1"/>
</dbReference>